<protein>
    <recommendedName>
        <fullName evidence="4">DUF5050 domain-containing protein</fullName>
    </recommendedName>
</protein>
<dbReference type="Proteomes" id="UP000189857">
    <property type="component" value="Unassembled WGS sequence"/>
</dbReference>
<evidence type="ECO:0000256" key="1">
    <source>
        <dbReference type="SAM" id="Phobius"/>
    </source>
</evidence>
<feature type="transmembrane region" description="Helical" evidence="1">
    <location>
        <begin position="171"/>
        <end position="189"/>
    </location>
</feature>
<dbReference type="SUPFAM" id="SSF82171">
    <property type="entry name" value="DPP6 N-terminal domain-like"/>
    <property type="match status" value="1"/>
</dbReference>
<reference evidence="2 3" key="1">
    <citation type="submission" date="2017-02" db="EMBL/GenBank/DDBJ databases">
        <authorList>
            <person name="Peterson S.W."/>
        </authorList>
    </citation>
    <scope>NUCLEOTIDE SEQUENCE [LARGE SCALE GENOMIC DNA]</scope>
    <source>
        <strain evidence="2 3">ATCC 17233</strain>
    </source>
</reference>
<dbReference type="AlphaFoldDB" id="A0A1T4N917"/>
<keyword evidence="1" id="KW-0472">Membrane</keyword>
<feature type="transmembrane region" description="Helical" evidence="1">
    <location>
        <begin position="132"/>
        <end position="150"/>
    </location>
</feature>
<name>A0A1T4N917_9FIRM</name>
<evidence type="ECO:0000313" key="2">
    <source>
        <dbReference type="EMBL" id="SJZ75348.1"/>
    </source>
</evidence>
<accession>A0A1T4N917</accession>
<keyword evidence="3" id="KW-1185">Reference proteome</keyword>
<gene>
    <name evidence="2" type="ORF">SAMN02745110_01517</name>
</gene>
<feature type="transmembrane region" description="Helical" evidence="1">
    <location>
        <begin position="69"/>
        <end position="88"/>
    </location>
</feature>
<organism evidence="2 3">
    <name type="scientific">Eubacterium ruminantium</name>
    <dbReference type="NCBI Taxonomy" id="42322"/>
    <lineage>
        <taxon>Bacteria</taxon>
        <taxon>Bacillati</taxon>
        <taxon>Bacillota</taxon>
        <taxon>Clostridia</taxon>
        <taxon>Eubacteriales</taxon>
        <taxon>Eubacteriaceae</taxon>
        <taxon>Eubacterium</taxon>
    </lineage>
</organism>
<dbReference type="EMBL" id="FUXA01000008">
    <property type="protein sequence ID" value="SJZ75348.1"/>
    <property type="molecule type" value="Genomic_DNA"/>
</dbReference>
<keyword evidence="1" id="KW-0812">Transmembrane</keyword>
<feature type="transmembrane region" description="Helical" evidence="1">
    <location>
        <begin position="18"/>
        <end position="35"/>
    </location>
</feature>
<keyword evidence="1" id="KW-1133">Transmembrane helix</keyword>
<dbReference type="RefSeq" id="WP_078787351.1">
    <property type="nucleotide sequence ID" value="NZ_FNHR01000005.1"/>
</dbReference>
<evidence type="ECO:0000313" key="3">
    <source>
        <dbReference type="Proteomes" id="UP000189857"/>
    </source>
</evidence>
<proteinExistence type="predicted"/>
<sequence length="516" mass="60462">MKNLTEHDKALNTYSNYIGLRIFSVIVCLFSLYNFPKKDNKFFYSYYDHIMNRDIFRSGGDFWKQLNTFMIMSYVVAIIILVLNAILAKKERCEGVFSDIVLYGYLTLLNPIYVLVSMIGSKAGGFRKDAGIKILVIPMIYFFVMLIFHIRQYRKNKYYYRDEKANSQMKGVFTVIAFIQILVLILLPGKNIISAVKMSKDYSSNYGCYKARPGKIVGIDEDTIGNRNNNSFIWDDKLHIISDDKIYVIDENEKPVERYNPGVSIKYFALYSNGTEDVLYIGEEEKNDELKEYKFNIYSFNLRSEKTNLVYSEECEKNNEWIRMFAIKDDYLYYMFCDNRANGGTIYRFKISEHTEEQLVNKELYVSNIRIESDVDLVCIYNYDIRKYGRNAYQPYKGAVYYGIKEQVKKGEYINRLYRKDYNSKKNKKGNDIIEEITPDVGNAQNINIYKDKIYFSINGDKPVICCMNLDGSDYQVLEEVATDEDIIISAVCVSDDYIVYKLWTGKGNKMRVIKR</sequence>
<feature type="transmembrane region" description="Helical" evidence="1">
    <location>
        <begin position="100"/>
        <end position="120"/>
    </location>
</feature>
<evidence type="ECO:0008006" key="4">
    <source>
        <dbReference type="Google" id="ProtNLM"/>
    </source>
</evidence>